<sequence>MPTLAIGKSTAILITYHATIMLLLTPLLTRISRSFSLQRISHLLFALLTLMSLASTWSNMYRYFARSYTESGAGSVEEWLQGTGLFMEAWGVVSGGREGYWWTAQVCGVCAGVLTPLFFVEGRRRGIGGLGRFMALAQLVAISFATSLFFLTLVTTTPLARPLPRPSLRILTPCVLLSLATVPFLDPTKSTFLPLLLAMHALLFPPFFTPKKDMKVRATIEEETPALHFLYVVIAYVNCASYIWYTYQYAWNHPAGILGGMKALLGHMFTHPARASIGWDLVCVSAALLVWFVVTAEGGRRVHALWTGVLGMVLVGPAGQSALELATREAPEDDTP</sequence>
<dbReference type="InterPro" id="IPR021362">
    <property type="entry name" value="DUF2834"/>
</dbReference>
<keyword evidence="3" id="KW-1185">Reference proteome</keyword>
<feature type="transmembrane region" description="Helical" evidence="1">
    <location>
        <begin position="6"/>
        <end position="28"/>
    </location>
</feature>
<dbReference type="Pfam" id="PF11196">
    <property type="entry name" value="DUF2834"/>
    <property type="match status" value="1"/>
</dbReference>
<reference evidence="2 3" key="1">
    <citation type="journal article" date="2011" name="J. Gen. Appl. Microbiol.">
        <title>Draft genome sequencing of the enigmatic yeast Saitoella complicata.</title>
        <authorList>
            <person name="Nishida H."/>
            <person name="Hamamoto M."/>
            <person name="Sugiyama J."/>
        </authorList>
    </citation>
    <scope>NUCLEOTIDE SEQUENCE [LARGE SCALE GENOMIC DNA]</scope>
    <source>
        <strain evidence="2 3">NRRL Y-17804</strain>
    </source>
</reference>
<dbReference type="AlphaFoldDB" id="A0A0E9NK53"/>
<feature type="transmembrane region" description="Helical" evidence="1">
    <location>
        <begin position="192"/>
        <end position="208"/>
    </location>
</feature>
<name>A0A0E9NK53_SAICN</name>
<feature type="transmembrane region" description="Helical" evidence="1">
    <location>
        <begin position="132"/>
        <end position="154"/>
    </location>
</feature>
<feature type="transmembrane region" description="Helical" evidence="1">
    <location>
        <begin position="40"/>
        <end position="58"/>
    </location>
</feature>
<keyword evidence="1" id="KW-1133">Transmembrane helix</keyword>
<reference evidence="2 3" key="2">
    <citation type="journal article" date="2014" name="J. Gen. Appl. Microbiol.">
        <title>The early diverging ascomycetous budding yeast Saitoella complicata has three histone deacetylases belonging to the Clr6, Hos2, and Rpd3 lineages.</title>
        <authorList>
            <person name="Nishida H."/>
            <person name="Matsumoto T."/>
            <person name="Kondo S."/>
            <person name="Hamamoto M."/>
            <person name="Yoshikawa H."/>
        </authorList>
    </citation>
    <scope>NUCLEOTIDE SEQUENCE [LARGE SCALE GENOMIC DNA]</scope>
    <source>
        <strain evidence="2 3">NRRL Y-17804</strain>
    </source>
</reference>
<keyword evidence="1" id="KW-0472">Membrane</keyword>
<feature type="transmembrane region" description="Helical" evidence="1">
    <location>
        <begin position="100"/>
        <end position="120"/>
    </location>
</feature>
<feature type="transmembrane region" description="Helical" evidence="1">
    <location>
        <begin position="277"/>
        <end position="296"/>
    </location>
</feature>
<evidence type="ECO:0000313" key="3">
    <source>
        <dbReference type="Proteomes" id="UP000033140"/>
    </source>
</evidence>
<gene>
    <name evidence="2" type="ORF">G7K_4201-t1</name>
</gene>
<dbReference type="EMBL" id="BACD03000029">
    <property type="protein sequence ID" value="GAO50066.1"/>
    <property type="molecule type" value="Genomic_DNA"/>
</dbReference>
<dbReference type="RefSeq" id="XP_019025679.1">
    <property type="nucleotide sequence ID" value="XM_019169962.1"/>
</dbReference>
<evidence type="ECO:0000256" key="1">
    <source>
        <dbReference type="SAM" id="Phobius"/>
    </source>
</evidence>
<proteinExistence type="predicted"/>
<keyword evidence="1" id="KW-0812">Transmembrane</keyword>
<dbReference type="OMA" id="ICCWISF"/>
<accession>A0A0E9NK53</accession>
<comment type="caution">
    <text evidence="2">The sequence shown here is derived from an EMBL/GenBank/DDBJ whole genome shotgun (WGS) entry which is preliminary data.</text>
</comment>
<protein>
    <submittedName>
        <fullName evidence="2">Uncharacterized protein</fullName>
    </submittedName>
</protein>
<dbReference type="OrthoDB" id="2126185at2759"/>
<evidence type="ECO:0000313" key="2">
    <source>
        <dbReference type="EMBL" id="GAO50066.1"/>
    </source>
</evidence>
<feature type="transmembrane region" description="Helical" evidence="1">
    <location>
        <begin position="228"/>
        <end position="247"/>
    </location>
</feature>
<dbReference type="Proteomes" id="UP000033140">
    <property type="component" value="Unassembled WGS sequence"/>
</dbReference>
<organism evidence="2 3">
    <name type="scientific">Saitoella complicata (strain BCRC 22490 / CBS 7301 / JCM 7358 / NBRC 10748 / NRRL Y-17804)</name>
    <dbReference type="NCBI Taxonomy" id="698492"/>
    <lineage>
        <taxon>Eukaryota</taxon>
        <taxon>Fungi</taxon>
        <taxon>Dikarya</taxon>
        <taxon>Ascomycota</taxon>
        <taxon>Taphrinomycotina</taxon>
        <taxon>Taphrinomycotina incertae sedis</taxon>
        <taxon>Saitoella</taxon>
    </lineage>
</organism>
<reference evidence="2 3" key="3">
    <citation type="journal article" date="2015" name="Genome Announc.">
        <title>Draft Genome Sequence of the Archiascomycetous Yeast Saitoella complicata.</title>
        <authorList>
            <person name="Yamauchi K."/>
            <person name="Kondo S."/>
            <person name="Hamamoto M."/>
            <person name="Takahashi Y."/>
            <person name="Ogura Y."/>
            <person name="Hayashi T."/>
            <person name="Nishida H."/>
        </authorList>
    </citation>
    <scope>NUCLEOTIDE SEQUENCE [LARGE SCALE GENOMIC DNA]</scope>
    <source>
        <strain evidence="2 3">NRRL Y-17804</strain>
    </source>
</reference>